<dbReference type="RefSeq" id="WP_104711572.1">
    <property type="nucleotide sequence ID" value="NZ_PTRA01000001.1"/>
</dbReference>
<name>A0A2S7IQ14_9BACT</name>
<keyword evidence="3" id="KW-1185">Reference proteome</keyword>
<proteinExistence type="predicted"/>
<evidence type="ECO:0000313" key="2">
    <source>
        <dbReference type="EMBL" id="PQA59804.1"/>
    </source>
</evidence>
<feature type="transmembrane region" description="Helical" evidence="1">
    <location>
        <begin position="225"/>
        <end position="242"/>
    </location>
</feature>
<dbReference type="Proteomes" id="UP000239590">
    <property type="component" value="Unassembled WGS sequence"/>
</dbReference>
<feature type="transmembrane region" description="Helical" evidence="1">
    <location>
        <begin position="56"/>
        <end position="76"/>
    </location>
</feature>
<evidence type="ECO:0008006" key="4">
    <source>
        <dbReference type="Google" id="ProtNLM"/>
    </source>
</evidence>
<feature type="transmembrane region" description="Helical" evidence="1">
    <location>
        <begin position="201"/>
        <end position="219"/>
    </location>
</feature>
<evidence type="ECO:0000256" key="1">
    <source>
        <dbReference type="SAM" id="Phobius"/>
    </source>
</evidence>
<keyword evidence="1" id="KW-0472">Membrane</keyword>
<reference evidence="3" key="1">
    <citation type="submission" date="2018-02" db="EMBL/GenBank/DDBJ databases">
        <title>Genome sequencing of Solimonas sp. HR-BB.</title>
        <authorList>
            <person name="Lee Y."/>
            <person name="Jeon C.O."/>
        </authorList>
    </citation>
    <scope>NUCLEOTIDE SEQUENCE [LARGE SCALE GENOMIC DNA]</scope>
    <source>
        <strain evidence="3">HR-U</strain>
    </source>
</reference>
<dbReference type="OrthoDB" id="671834at2"/>
<keyword evidence="1" id="KW-0812">Transmembrane</keyword>
<feature type="transmembrane region" description="Helical" evidence="1">
    <location>
        <begin position="273"/>
        <end position="290"/>
    </location>
</feature>
<feature type="transmembrane region" description="Helical" evidence="1">
    <location>
        <begin position="96"/>
        <end position="115"/>
    </location>
</feature>
<feature type="transmembrane region" description="Helical" evidence="1">
    <location>
        <begin position="31"/>
        <end position="50"/>
    </location>
</feature>
<gene>
    <name evidence="2" type="ORF">C5O19_09320</name>
</gene>
<keyword evidence="1" id="KW-1133">Transmembrane helix</keyword>
<accession>A0A2S7IQ14</accession>
<dbReference type="AlphaFoldDB" id="A0A2S7IQ14"/>
<comment type="caution">
    <text evidence="2">The sequence shown here is derived from an EMBL/GenBank/DDBJ whole genome shotgun (WGS) entry which is preliminary data.</text>
</comment>
<feature type="transmembrane region" description="Helical" evidence="1">
    <location>
        <begin position="297"/>
        <end position="317"/>
    </location>
</feature>
<sequence length="437" mass="49639">MLIFACIAATIIAFIEVSSFLHKGDRSRGGLSYPFAFALLLALVGYTYYLSLVASIPYPFVLAGLVVVPGIALALYAVRHHDRSLSLPTFERPGRVLLLLVGLLAATLPFNKQIYRWGDWDAWAIWNLHAKYLFYPEYWTNLFTNKLVKTHPDYPLMLPSLVAYMWRGVETATPLAPMILAHLVYFAIPVTVFLGLTRFNYVFPAIVALCVFALDTKFIEIARSQYSDTLLAFFILIAFVMYKEAQHGIDRRLFFLLGFIAGSTTWIKNEGALFFLTFSFAVLCFHFRNFRTILHYAAGALIPFLILVHFKVVYAPANDLIHAGRGTDLLDLIGNPDRYGLIITYFFRTGFMYYSVILVLLTLLLVKKIAFVKSLPMLVVGLLLSGYFVIYLTTPNDLEWHLSQSIERLFHHIYPACLYLLLLKISTQSPGFKTVTI</sequence>
<evidence type="ECO:0000313" key="3">
    <source>
        <dbReference type="Proteomes" id="UP000239590"/>
    </source>
</evidence>
<protein>
    <recommendedName>
        <fullName evidence="4">Glycosyltransferase RgtA/B/C/D-like domain-containing protein</fullName>
    </recommendedName>
</protein>
<feature type="transmembrane region" description="Helical" evidence="1">
    <location>
        <begin position="345"/>
        <end position="366"/>
    </location>
</feature>
<organism evidence="2 3">
    <name type="scientific">Siphonobacter curvatus</name>
    <dbReference type="NCBI Taxonomy" id="2094562"/>
    <lineage>
        <taxon>Bacteria</taxon>
        <taxon>Pseudomonadati</taxon>
        <taxon>Bacteroidota</taxon>
        <taxon>Cytophagia</taxon>
        <taxon>Cytophagales</taxon>
        <taxon>Cytophagaceae</taxon>
        <taxon>Siphonobacter</taxon>
    </lineage>
</organism>
<dbReference type="EMBL" id="PTRA01000001">
    <property type="protein sequence ID" value="PQA59804.1"/>
    <property type="molecule type" value="Genomic_DNA"/>
</dbReference>
<feature type="transmembrane region" description="Helical" evidence="1">
    <location>
        <begin position="375"/>
        <end position="393"/>
    </location>
</feature>
<feature type="transmembrane region" description="Helical" evidence="1">
    <location>
        <begin position="175"/>
        <end position="194"/>
    </location>
</feature>